<dbReference type="InterPro" id="IPR005119">
    <property type="entry name" value="LysR_subst-bd"/>
</dbReference>
<dbReference type="GO" id="GO:0005829">
    <property type="term" value="C:cytosol"/>
    <property type="evidence" value="ECO:0007669"/>
    <property type="project" value="TreeGrafter"/>
</dbReference>
<dbReference type="GO" id="GO:0003700">
    <property type="term" value="F:DNA-binding transcription factor activity"/>
    <property type="evidence" value="ECO:0007669"/>
    <property type="project" value="InterPro"/>
</dbReference>
<evidence type="ECO:0000313" key="7">
    <source>
        <dbReference type="EMBL" id="MDT2638069.1"/>
    </source>
</evidence>
<dbReference type="InterPro" id="IPR036388">
    <property type="entry name" value="WH-like_DNA-bd_sf"/>
</dbReference>
<dbReference type="GO" id="GO:0003677">
    <property type="term" value="F:DNA binding"/>
    <property type="evidence" value="ECO:0007669"/>
    <property type="project" value="UniProtKB-KW"/>
</dbReference>
<dbReference type="AlphaFoldDB" id="A0AAW8TN34"/>
<accession>A0AAW8TN34</accession>
<dbReference type="RefSeq" id="WP_311859719.1">
    <property type="nucleotide sequence ID" value="NZ_JARPYR010000016.1"/>
</dbReference>
<keyword evidence="3" id="KW-0238">DNA-binding</keyword>
<dbReference type="InterPro" id="IPR000847">
    <property type="entry name" value="LysR_HTH_N"/>
</dbReference>
<dbReference type="InterPro" id="IPR050950">
    <property type="entry name" value="HTH-type_LysR_regulators"/>
</dbReference>
<dbReference type="Proteomes" id="UP001245561">
    <property type="component" value="Unassembled WGS sequence"/>
</dbReference>
<protein>
    <submittedName>
        <fullName evidence="7">LysR family transcriptional regulator</fullName>
    </submittedName>
</protein>
<dbReference type="PANTHER" id="PTHR30419">
    <property type="entry name" value="HTH-TYPE TRANSCRIPTIONAL REGULATOR YBHD"/>
    <property type="match status" value="1"/>
</dbReference>
<dbReference type="SUPFAM" id="SSF46785">
    <property type="entry name" value="Winged helix' DNA-binding domain"/>
    <property type="match status" value="1"/>
</dbReference>
<reference evidence="7 9" key="1">
    <citation type="submission" date="2023-03" db="EMBL/GenBank/DDBJ databases">
        <authorList>
            <person name="Shen W."/>
            <person name="Cai J."/>
        </authorList>
    </citation>
    <scope>NUCLEOTIDE SEQUENCE</scope>
    <source>
        <strain evidence="7">P55-2</strain>
        <strain evidence="6 9">P72-2</strain>
    </source>
</reference>
<dbReference type="Gene3D" id="1.10.10.10">
    <property type="entry name" value="Winged helix-like DNA-binding domain superfamily/Winged helix DNA-binding domain"/>
    <property type="match status" value="1"/>
</dbReference>
<gene>
    <name evidence="7" type="ORF">P7D36_11255</name>
    <name evidence="6" type="ORF">P7D39_08885</name>
</gene>
<dbReference type="PROSITE" id="PS50931">
    <property type="entry name" value="HTH_LYSR"/>
    <property type="match status" value="1"/>
</dbReference>
<dbReference type="InterPro" id="IPR036390">
    <property type="entry name" value="WH_DNA-bd_sf"/>
</dbReference>
<dbReference type="SUPFAM" id="SSF53850">
    <property type="entry name" value="Periplasmic binding protein-like II"/>
    <property type="match status" value="1"/>
</dbReference>
<keyword evidence="2" id="KW-0805">Transcription regulation</keyword>
<evidence type="ECO:0000256" key="2">
    <source>
        <dbReference type="ARBA" id="ARBA00023015"/>
    </source>
</evidence>
<dbReference type="Pfam" id="PF03466">
    <property type="entry name" value="LysR_substrate"/>
    <property type="match status" value="1"/>
</dbReference>
<keyword evidence="9" id="KW-1185">Reference proteome</keyword>
<evidence type="ECO:0000256" key="1">
    <source>
        <dbReference type="ARBA" id="ARBA00009437"/>
    </source>
</evidence>
<name>A0AAW8TN34_9ENTE</name>
<comment type="similarity">
    <text evidence="1">Belongs to the LysR transcriptional regulatory family.</text>
</comment>
<dbReference type="Gene3D" id="3.40.190.290">
    <property type="match status" value="1"/>
</dbReference>
<evidence type="ECO:0000256" key="4">
    <source>
        <dbReference type="ARBA" id="ARBA00023163"/>
    </source>
</evidence>
<evidence type="ECO:0000256" key="3">
    <source>
        <dbReference type="ARBA" id="ARBA00023125"/>
    </source>
</evidence>
<comment type="caution">
    <text evidence="7">The sequence shown here is derived from an EMBL/GenBank/DDBJ whole genome shotgun (WGS) entry which is preliminary data.</text>
</comment>
<dbReference type="Pfam" id="PF00126">
    <property type="entry name" value="HTH_1"/>
    <property type="match status" value="1"/>
</dbReference>
<dbReference type="CDD" id="cd05466">
    <property type="entry name" value="PBP2_LTTR_substrate"/>
    <property type="match status" value="1"/>
</dbReference>
<dbReference type="PRINTS" id="PR00039">
    <property type="entry name" value="HTHLYSR"/>
</dbReference>
<dbReference type="EMBL" id="JARPYT010000018">
    <property type="protein sequence ID" value="MDT2638069.1"/>
    <property type="molecule type" value="Genomic_DNA"/>
</dbReference>
<evidence type="ECO:0000313" key="9">
    <source>
        <dbReference type="Proteomes" id="UP001256547"/>
    </source>
</evidence>
<evidence type="ECO:0000313" key="8">
    <source>
        <dbReference type="Proteomes" id="UP001245561"/>
    </source>
</evidence>
<evidence type="ECO:0000313" key="6">
    <source>
        <dbReference type="EMBL" id="MDT2597117.1"/>
    </source>
</evidence>
<dbReference type="PANTHER" id="PTHR30419:SF25">
    <property type="entry name" value="HTH-TYPE TRANSCRIPTIONAL REGULATOR YTLI"/>
    <property type="match status" value="1"/>
</dbReference>
<proteinExistence type="inferred from homology"/>
<dbReference type="EMBL" id="JARPYR010000016">
    <property type="protein sequence ID" value="MDT2597117.1"/>
    <property type="molecule type" value="Genomic_DNA"/>
</dbReference>
<sequence>MSLTDSPTMLRYLDILLKHGNYTRAAKELFISQPYLTQAIKKVEQQLGTEIIDRQAGHLHLTEAGNIYYQYLEALELQAAELQKKLEVYTQPNQIKIQVGILSSLGIFLLPLFLPKYQKDQPKVKLLLNENLPKINENKVLKGEIDFYIGQNPEAVSPNLKVYECSKESYYAVIPKFSHFYRPGVQFLEPESIPLKKLLQEKFILTSSGSAIRRQMDQLFQKYGIIPQITLESSNIYTVVELAKNNLGLAIAPESVIFSLEQGSYNLFPISDELSLSYFIAHRIDKTLSEAEEEFIASFLAGIQQKNLPDK</sequence>
<keyword evidence="4" id="KW-0804">Transcription</keyword>
<organism evidence="7 8">
    <name type="scientific">Enterococcus dongliensis</name>
    <dbReference type="NCBI Taxonomy" id="2559925"/>
    <lineage>
        <taxon>Bacteria</taxon>
        <taxon>Bacillati</taxon>
        <taxon>Bacillota</taxon>
        <taxon>Bacilli</taxon>
        <taxon>Lactobacillales</taxon>
        <taxon>Enterococcaceae</taxon>
        <taxon>Enterococcus</taxon>
    </lineage>
</organism>
<dbReference type="Proteomes" id="UP001256547">
    <property type="component" value="Unassembled WGS sequence"/>
</dbReference>
<evidence type="ECO:0000259" key="5">
    <source>
        <dbReference type="PROSITE" id="PS50931"/>
    </source>
</evidence>
<feature type="domain" description="HTH lysR-type" evidence="5">
    <location>
        <begin position="1"/>
        <end position="62"/>
    </location>
</feature>